<evidence type="ECO:0000259" key="2">
    <source>
        <dbReference type="Pfam" id="PF03732"/>
    </source>
</evidence>
<evidence type="ECO:0000313" key="3">
    <source>
        <dbReference type="EMBL" id="KAK1668469.1"/>
    </source>
</evidence>
<comment type="caution">
    <text evidence="3">The sequence shown here is derived from an EMBL/GenBank/DDBJ whole genome shotgun (WGS) entry which is preliminary data.</text>
</comment>
<gene>
    <name evidence="3" type="ORF">QYE76_056628</name>
</gene>
<evidence type="ECO:0000256" key="1">
    <source>
        <dbReference type="SAM" id="MobiDB-lite"/>
    </source>
</evidence>
<organism evidence="3 4">
    <name type="scientific">Lolium multiflorum</name>
    <name type="common">Italian ryegrass</name>
    <name type="synonym">Lolium perenne subsp. multiflorum</name>
    <dbReference type="NCBI Taxonomy" id="4521"/>
    <lineage>
        <taxon>Eukaryota</taxon>
        <taxon>Viridiplantae</taxon>
        <taxon>Streptophyta</taxon>
        <taxon>Embryophyta</taxon>
        <taxon>Tracheophyta</taxon>
        <taxon>Spermatophyta</taxon>
        <taxon>Magnoliopsida</taxon>
        <taxon>Liliopsida</taxon>
        <taxon>Poales</taxon>
        <taxon>Poaceae</taxon>
        <taxon>BOP clade</taxon>
        <taxon>Pooideae</taxon>
        <taxon>Poodae</taxon>
        <taxon>Poeae</taxon>
        <taxon>Poeae Chloroplast Group 2 (Poeae type)</taxon>
        <taxon>Loliodinae</taxon>
        <taxon>Loliinae</taxon>
        <taxon>Lolium</taxon>
    </lineage>
</organism>
<sequence length="168" mass="18602">MTLATTTKRKEATAVGASRGKTAGNLKAEEHLTGPLVDLPRHHLAEAEEEAEAEAGDPVPAQNHLAAVPATLGNHYDGSERPDTWIEDYYNAVTFAGGTPNIACRMLQLYLIGPARVWLSDLEENTIFCWFDLKKAFENHFRGTYKRPATTRDLQAYIQKLPHPMVGD</sequence>
<proteinExistence type="predicted"/>
<dbReference type="PANTHER" id="PTHR33223:SF8">
    <property type="entry name" value="OS04G0172440 PROTEIN"/>
    <property type="match status" value="1"/>
</dbReference>
<evidence type="ECO:0000313" key="4">
    <source>
        <dbReference type="Proteomes" id="UP001231189"/>
    </source>
</evidence>
<feature type="region of interest" description="Disordered" evidence="1">
    <location>
        <begin position="1"/>
        <end position="32"/>
    </location>
</feature>
<dbReference type="AlphaFoldDB" id="A0AAD8WN05"/>
<dbReference type="InterPro" id="IPR005162">
    <property type="entry name" value="Retrotrans_gag_dom"/>
</dbReference>
<dbReference type="EMBL" id="JAUUTY010000003">
    <property type="protein sequence ID" value="KAK1668469.1"/>
    <property type="molecule type" value="Genomic_DNA"/>
</dbReference>
<dbReference type="PANTHER" id="PTHR33223">
    <property type="entry name" value="CCHC-TYPE DOMAIN-CONTAINING PROTEIN"/>
    <property type="match status" value="1"/>
</dbReference>
<name>A0AAD8WN05_LOLMU</name>
<keyword evidence="4" id="KW-1185">Reference proteome</keyword>
<dbReference type="Proteomes" id="UP001231189">
    <property type="component" value="Unassembled WGS sequence"/>
</dbReference>
<accession>A0AAD8WN05</accession>
<protein>
    <recommendedName>
        <fullName evidence="2">Retrotransposon gag domain-containing protein</fullName>
    </recommendedName>
</protein>
<dbReference type="Pfam" id="PF03732">
    <property type="entry name" value="Retrotrans_gag"/>
    <property type="match status" value="1"/>
</dbReference>
<reference evidence="3" key="1">
    <citation type="submission" date="2023-07" db="EMBL/GenBank/DDBJ databases">
        <title>A chromosome-level genome assembly of Lolium multiflorum.</title>
        <authorList>
            <person name="Chen Y."/>
            <person name="Copetti D."/>
            <person name="Kolliker R."/>
            <person name="Studer B."/>
        </authorList>
    </citation>
    <scope>NUCLEOTIDE SEQUENCE</scope>
    <source>
        <strain evidence="3">02402/16</strain>
        <tissue evidence="3">Leaf</tissue>
    </source>
</reference>
<feature type="domain" description="Retrotransposon gag" evidence="2">
    <location>
        <begin position="108"/>
        <end position="159"/>
    </location>
</feature>